<gene>
    <name evidence="3" type="ORF">CPPG_00192</name>
</gene>
<dbReference type="EMBL" id="HQ634175">
    <property type="protein sequence ID" value="AGH26508.1"/>
    <property type="molecule type" value="Genomic_DNA"/>
</dbReference>
<reference evidence="3 4" key="1">
    <citation type="submission" date="2010-11" db="EMBL/GenBank/DDBJ databases">
        <title>The Genome Sequence of Cyanophage P-RSM1.</title>
        <authorList>
            <consortium name="The Broad Institute Genome Sequencing Platform"/>
            <person name="Henn M.R."/>
            <person name="Sullivan M.S."/>
            <person name="Osburne M.S."/>
            <person name="Levin J."/>
            <person name="Malboeuf C."/>
            <person name="Casali M."/>
            <person name="Russ C."/>
            <person name="Lennon N."/>
            <person name="Chapman S.B."/>
            <person name="Erlich R."/>
            <person name="Young S.K."/>
            <person name="Yandava C."/>
            <person name="Zeng Q."/>
            <person name="Alvarado L."/>
            <person name="Anderson S."/>
            <person name="Berlin A."/>
            <person name="Chen Z."/>
            <person name="Freedman E."/>
            <person name="Gellesch M."/>
            <person name="Goldberg J."/>
            <person name="Green L."/>
            <person name="Griggs A."/>
            <person name="Gujja S."/>
            <person name="Heilman E.R."/>
            <person name="Heiman D."/>
            <person name="Hollinger A."/>
            <person name="Howarth C."/>
            <person name="Larson L."/>
            <person name="Mehta T."/>
            <person name="Pearson M."/>
            <person name="Roberts A."/>
            <person name="Ryan E."/>
            <person name="Saif S."/>
            <person name="Shea T."/>
            <person name="Shenoy N."/>
            <person name="Sisk P."/>
            <person name="Stolte C."/>
            <person name="Sykes S."/>
            <person name="White J."/>
            <person name="Yu Q."/>
            <person name="Coleman M.L."/>
            <person name="Huang K.H."/>
            <person name="Weigele P.R."/>
            <person name="DeFrancesco A.S."/>
            <person name="Kern S.E."/>
            <person name="Thompson L.R."/>
            <person name="Fu R."/>
            <person name="Hombeck B."/>
            <person name="Chisholm S.W."/>
            <person name="Haas B."/>
            <person name="Nusbaum C."/>
            <person name="Birren B."/>
        </authorList>
    </citation>
    <scope>NUCLEOTIDE SEQUENCE [LARGE SCALE GENOMIC DNA]</scope>
    <source>
        <strain evidence="3 4">P-RSM1</strain>
    </source>
</reference>
<comment type="similarity">
    <text evidence="1">Belongs to the HY2 family.</text>
</comment>
<dbReference type="NCBIfam" id="NF002760">
    <property type="entry name" value="PRK02816.1"/>
    <property type="match status" value="1"/>
</dbReference>
<evidence type="ECO:0000313" key="4">
    <source>
        <dbReference type="Proteomes" id="UP000201235"/>
    </source>
</evidence>
<name>M4QE74_9CAUD</name>
<dbReference type="Gene3D" id="3.40.1500.20">
    <property type="match status" value="1"/>
</dbReference>
<dbReference type="Proteomes" id="UP000201235">
    <property type="component" value="Segment"/>
</dbReference>
<evidence type="ECO:0000313" key="3">
    <source>
        <dbReference type="EMBL" id="AGH26508.1"/>
    </source>
</evidence>
<accession>M4QE74</accession>
<organism evidence="3 4">
    <name type="scientific">Cyanophage P-RSM1</name>
    <dbReference type="NCBI Taxonomy" id="536444"/>
    <lineage>
        <taxon>Viruses</taxon>
        <taxon>Duplodnaviria</taxon>
        <taxon>Heunggongvirae</taxon>
        <taxon>Uroviricota</taxon>
        <taxon>Caudoviricetes</taxon>
        <taxon>Pantevenvirales</taxon>
        <taxon>Kyanoviridae</taxon>
        <taxon>Emcearvirus</taxon>
        <taxon>Emcearvirus gerard</taxon>
    </lineage>
</organism>
<dbReference type="GO" id="GO:0010024">
    <property type="term" value="P:phytochromobilin biosynthetic process"/>
    <property type="evidence" value="ECO:0007669"/>
    <property type="project" value="InterPro"/>
</dbReference>
<dbReference type="RefSeq" id="YP_007877743.1">
    <property type="nucleotide sequence ID" value="NC_021071.1"/>
</dbReference>
<dbReference type="PANTHER" id="PTHR34557:SF1">
    <property type="entry name" value="PHYTOCHROMOBILIN:FERREDOXIN OXIDOREDUCTASE, CHLOROPLASTIC"/>
    <property type="match status" value="1"/>
</dbReference>
<sequence>MMVEPSRRTSMNSVKLEDKEGPCFDLDILVRAATIGLPKCEEIISDYSEVHKDGVSIFNRMWTCRGLRKIHLERAITPKVEILHSVFWPDPEYNLPIFGMDIVVAGNKVTAAIVDISPVHGTEDIKRYREVSEISSRYNFSGIRHLPEWGDVFSPFCKFQRLETSDDIYKFYSCCQEYIKVYTQMVRESEHDFEWIDIMKRYDDQLHYVNQQRKNTKTKAVLSQWFDNDWADTYIEQVLFDKPKL</sequence>
<dbReference type="GO" id="GO:0016636">
    <property type="term" value="F:oxidoreductase activity, acting on the CH-CH group of donors, iron-sulfur protein as acceptor"/>
    <property type="evidence" value="ECO:0007669"/>
    <property type="project" value="InterPro"/>
</dbReference>
<dbReference type="Pfam" id="PF05996">
    <property type="entry name" value="Fe_bilin_red"/>
    <property type="match status" value="1"/>
</dbReference>
<evidence type="ECO:0000256" key="1">
    <source>
        <dbReference type="ARBA" id="ARBA00006908"/>
    </source>
</evidence>
<keyword evidence="4" id="KW-1185">Reference proteome</keyword>
<proteinExistence type="inferred from homology"/>
<dbReference type="GeneID" id="15312162"/>
<dbReference type="PANTHER" id="PTHR34557">
    <property type="entry name" value="PHYTOCHROMOBILIN:FERREDOXIN OXIDOREDUCTASE, CHLOROPLASTIC"/>
    <property type="match status" value="1"/>
</dbReference>
<keyword evidence="2" id="KW-0560">Oxidoreductase</keyword>
<dbReference type="InterPro" id="IPR009249">
    <property type="entry name" value="Ferredoxin-dep_bilin_Rdtase"/>
</dbReference>
<protein>
    <submittedName>
        <fullName evidence="3">Phycocyanobilin:ferredoxin oxidoreductase</fullName>
    </submittedName>
</protein>
<dbReference type="KEGG" id="vg:15312162"/>
<evidence type="ECO:0000256" key="2">
    <source>
        <dbReference type="ARBA" id="ARBA00023002"/>
    </source>
</evidence>
<dbReference type="OrthoDB" id="14322at10239"/>
<dbReference type="GO" id="GO:0050897">
    <property type="term" value="F:cobalt ion binding"/>
    <property type="evidence" value="ECO:0007669"/>
    <property type="project" value="InterPro"/>
</dbReference>